<proteinExistence type="predicted"/>
<name>A0A645JNE8_9ZZZZ</name>
<feature type="domain" description="Phosphohydrolase-associated" evidence="2">
    <location>
        <begin position="41"/>
        <end position="141"/>
    </location>
</feature>
<comment type="caution">
    <text evidence="3">The sequence shown here is derived from an EMBL/GenBank/DDBJ whole genome shotgun (WGS) entry which is preliminary data.</text>
</comment>
<keyword evidence="1 3" id="KW-0378">Hydrolase</keyword>
<dbReference type="GO" id="GO:0016787">
    <property type="term" value="F:hydrolase activity"/>
    <property type="evidence" value="ECO:0007669"/>
    <property type="project" value="UniProtKB-KW"/>
</dbReference>
<gene>
    <name evidence="3" type="ORF">SDC9_212060</name>
</gene>
<reference evidence="3" key="1">
    <citation type="submission" date="2019-08" db="EMBL/GenBank/DDBJ databases">
        <authorList>
            <person name="Kucharzyk K."/>
            <person name="Murdoch R.W."/>
            <person name="Higgins S."/>
            <person name="Loffler F."/>
        </authorList>
    </citation>
    <scope>NUCLEOTIDE SEQUENCE</scope>
</reference>
<sequence>MEFGDIPPTIQTTLGRTNGQIINTLVTDIVEHSHNEDAIILSDERGQLMQQLLLANVERIYRSEKVRRYEKMVTNVLEGLFEALLLAAQDREKLAASKNRVYQGMAAFIAERGYPPTEPPAQIVTDYIAGMTDTYATRCFESLYWF</sequence>
<organism evidence="3">
    <name type="scientific">bioreactor metagenome</name>
    <dbReference type="NCBI Taxonomy" id="1076179"/>
    <lineage>
        <taxon>unclassified sequences</taxon>
        <taxon>metagenomes</taxon>
        <taxon>ecological metagenomes</taxon>
    </lineage>
</organism>
<dbReference type="Gene3D" id="1.10.3210.10">
    <property type="entry name" value="Hypothetical protein af1432"/>
    <property type="match status" value="1"/>
</dbReference>
<evidence type="ECO:0000259" key="2">
    <source>
        <dbReference type="Pfam" id="PF13286"/>
    </source>
</evidence>
<dbReference type="InterPro" id="IPR026875">
    <property type="entry name" value="PHydrolase_assoc_dom"/>
</dbReference>
<dbReference type="EMBL" id="VSSQ01144954">
    <property type="protein sequence ID" value="MPN64289.1"/>
    <property type="molecule type" value="Genomic_DNA"/>
</dbReference>
<accession>A0A645JNE8</accession>
<dbReference type="Pfam" id="PF13286">
    <property type="entry name" value="HD_assoc"/>
    <property type="match status" value="1"/>
</dbReference>
<evidence type="ECO:0000256" key="1">
    <source>
        <dbReference type="ARBA" id="ARBA00022801"/>
    </source>
</evidence>
<evidence type="ECO:0000313" key="3">
    <source>
        <dbReference type="EMBL" id="MPN64289.1"/>
    </source>
</evidence>
<protein>
    <submittedName>
        <fullName evidence="3">Deoxyguanosinetriphosphate triphosphohydrolase-like protein</fullName>
    </submittedName>
</protein>
<dbReference type="AlphaFoldDB" id="A0A645JNE8"/>